<proteinExistence type="predicted"/>
<evidence type="ECO:0000259" key="5">
    <source>
        <dbReference type="PROSITE" id="PS50020"/>
    </source>
</evidence>
<evidence type="ECO:0000256" key="4">
    <source>
        <dbReference type="SAM" id="MobiDB-lite"/>
    </source>
</evidence>
<feature type="region of interest" description="Disordered" evidence="4">
    <location>
        <begin position="551"/>
        <end position="570"/>
    </location>
</feature>
<dbReference type="SUPFAM" id="SSF51045">
    <property type="entry name" value="WW domain"/>
    <property type="match status" value="1"/>
</dbReference>
<feature type="compositionally biased region" description="Polar residues" evidence="4">
    <location>
        <begin position="33"/>
        <end position="44"/>
    </location>
</feature>
<dbReference type="Gene3D" id="3.30.70.330">
    <property type="match status" value="2"/>
</dbReference>
<dbReference type="Pfam" id="PF00076">
    <property type="entry name" value="RRM_1"/>
    <property type="match status" value="2"/>
</dbReference>
<dbReference type="PRINTS" id="PR00961">
    <property type="entry name" value="HUDSXLRNA"/>
</dbReference>
<dbReference type="PROSITE" id="PS50020">
    <property type="entry name" value="WW_DOMAIN_2"/>
    <property type="match status" value="1"/>
</dbReference>
<dbReference type="PANTHER" id="PTHR24012">
    <property type="entry name" value="RNA BINDING PROTEIN"/>
    <property type="match status" value="1"/>
</dbReference>
<feature type="compositionally biased region" description="Polar residues" evidence="4">
    <location>
        <begin position="672"/>
        <end position="685"/>
    </location>
</feature>
<sequence>MDMHRVERSGERLSERPGDHSGDVGRLERMPSRWSSGSPTNQHNRYLRGGVGDVGGNDGFTSGRYHPYRGQPNYPTTGSGYGGGPGFHGVQGLPDGVGGFGGHQMPMGGNKRGFEGIGESIDYGEGNKFAKLFIGSVPRTTTEEDLRPLFEEHGYVIEVALIRDRRTGQQQGCCFIKYATLEHADRAISALHNRYTLPGGTGPIQVRYADGERERLVEEKLFVASLNKRANEKEVEEIFAAYGHVEDVYLMKDEMKQSRGCGFIKFSSREMALAALNALHGSYVMKGCNQPLIVRFADRKRPRPGDQRGAPAFGGPGFGHSSDAVIPNRQLSNLEEQGVGHMPHNAWDSFNPPLQPVHGFGSRTAVQGGTAPTSAAGSGSFGGVAPTNGTMPNLALISSTSQQAQTLEAPFQQLGQLQIPQSMGLNSLNQGLLAQQFPGLSGQVSASSSLTPHNATAAAMQNSLGLQQQGLAAVPSQQQLPACNIPQQLVQQSMQQLPSQTLLQQQGQTLQSSYQSSQMAIFQIQKQLQMMQQSNLSQQLNSLAAKQQTPWTGQTQWTGPRPDSSASANTAAVPVNTAATAIPSTISATPSHPSSAPAGAVTLSCNWTEHTSPEGFKYYYNSATRESKWEKPEDLTLFEQQQQQQKLFILQQQQQQLLQQQHQLQKIAPQQRQSPSHTPSQALVHTMQQASQALVQPQMQQRQQAQIQVLQPTFAHPASGGAGHPTVQDLCYAQLHGASSVTDSAGVQQGIQVAQGWAWKNKTRAARRHLQLL</sequence>
<feature type="domain" description="WW" evidence="5">
    <location>
        <begin position="601"/>
        <end position="634"/>
    </location>
</feature>
<keyword evidence="2 3" id="KW-0694">RNA-binding</keyword>
<evidence type="ECO:0000313" key="7">
    <source>
        <dbReference type="EMBL" id="KAI0496561.1"/>
    </source>
</evidence>
<name>A0A8T3AKQ9_DENNO</name>
<keyword evidence="8" id="KW-1185">Reference proteome</keyword>
<dbReference type="InterPro" id="IPR012677">
    <property type="entry name" value="Nucleotide-bd_a/b_plait_sf"/>
</dbReference>
<dbReference type="EMBL" id="JAGYWB010000016">
    <property type="protein sequence ID" value="KAI0496561.1"/>
    <property type="molecule type" value="Genomic_DNA"/>
</dbReference>
<keyword evidence="1" id="KW-0677">Repeat</keyword>
<feature type="domain" description="RRM" evidence="6">
    <location>
        <begin position="219"/>
        <end position="299"/>
    </location>
</feature>
<dbReference type="Proteomes" id="UP000829196">
    <property type="component" value="Unassembled WGS sequence"/>
</dbReference>
<protein>
    <recommendedName>
        <fullName evidence="9">Flowering time control protein FCA</fullName>
    </recommendedName>
</protein>
<gene>
    <name evidence="7" type="ORF">KFK09_022881</name>
</gene>
<dbReference type="InterPro" id="IPR001202">
    <property type="entry name" value="WW_dom"/>
</dbReference>
<reference evidence="7" key="1">
    <citation type="journal article" date="2022" name="Front. Genet.">
        <title>Chromosome-Scale Assembly of the Dendrobium nobile Genome Provides Insights Into the Molecular Mechanism of the Biosynthesis of the Medicinal Active Ingredient of Dendrobium.</title>
        <authorList>
            <person name="Xu Q."/>
            <person name="Niu S.-C."/>
            <person name="Li K.-L."/>
            <person name="Zheng P.-J."/>
            <person name="Zhang X.-J."/>
            <person name="Jia Y."/>
            <person name="Liu Y."/>
            <person name="Niu Y.-X."/>
            <person name="Yu L.-H."/>
            <person name="Chen D.-F."/>
            <person name="Zhang G.-Q."/>
        </authorList>
    </citation>
    <scope>NUCLEOTIDE SEQUENCE</scope>
    <source>
        <tissue evidence="7">Leaf</tissue>
    </source>
</reference>
<dbReference type="InterPro" id="IPR000504">
    <property type="entry name" value="RRM_dom"/>
</dbReference>
<dbReference type="Gene3D" id="2.20.70.10">
    <property type="match status" value="1"/>
</dbReference>
<accession>A0A8T3AKQ9</accession>
<feature type="region of interest" description="Disordered" evidence="4">
    <location>
        <begin position="300"/>
        <end position="319"/>
    </location>
</feature>
<dbReference type="FunFam" id="3.30.70.330:FF:000332">
    <property type="entry name" value="flowering time control protein FCA isoform X2"/>
    <property type="match status" value="1"/>
</dbReference>
<dbReference type="InterPro" id="IPR002343">
    <property type="entry name" value="Hud_Sxl_RNA"/>
</dbReference>
<dbReference type="InterPro" id="IPR036020">
    <property type="entry name" value="WW_dom_sf"/>
</dbReference>
<dbReference type="GO" id="GO:1990904">
    <property type="term" value="C:ribonucleoprotein complex"/>
    <property type="evidence" value="ECO:0007669"/>
    <property type="project" value="InterPro"/>
</dbReference>
<feature type="region of interest" description="Disordered" evidence="4">
    <location>
        <begin position="1"/>
        <end position="65"/>
    </location>
</feature>
<dbReference type="InterPro" id="IPR035979">
    <property type="entry name" value="RBD_domain_sf"/>
</dbReference>
<dbReference type="SMART" id="SM00456">
    <property type="entry name" value="WW"/>
    <property type="match status" value="1"/>
</dbReference>
<evidence type="ECO:0008006" key="9">
    <source>
        <dbReference type="Google" id="ProtNLM"/>
    </source>
</evidence>
<comment type="caution">
    <text evidence="7">The sequence shown here is derived from an EMBL/GenBank/DDBJ whole genome shotgun (WGS) entry which is preliminary data.</text>
</comment>
<organism evidence="7 8">
    <name type="scientific">Dendrobium nobile</name>
    <name type="common">Orchid</name>
    <dbReference type="NCBI Taxonomy" id="94219"/>
    <lineage>
        <taxon>Eukaryota</taxon>
        <taxon>Viridiplantae</taxon>
        <taxon>Streptophyta</taxon>
        <taxon>Embryophyta</taxon>
        <taxon>Tracheophyta</taxon>
        <taxon>Spermatophyta</taxon>
        <taxon>Magnoliopsida</taxon>
        <taxon>Liliopsida</taxon>
        <taxon>Asparagales</taxon>
        <taxon>Orchidaceae</taxon>
        <taxon>Epidendroideae</taxon>
        <taxon>Malaxideae</taxon>
        <taxon>Dendrobiinae</taxon>
        <taxon>Dendrobium</taxon>
    </lineage>
</organism>
<dbReference type="SMR" id="A0A8T3AKQ9"/>
<dbReference type="AlphaFoldDB" id="A0A8T3AKQ9"/>
<dbReference type="Pfam" id="PF00397">
    <property type="entry name" value="WW"/>
    <property type="match status" value="1"/>
</dbReference>
<dbReference type="CDD" id="cd00201">
    <property type="entry name" value="WW"/>
    <property type="match status" value="1"/>
</dbReference>
<feature type="compositionally biased region" description="Basic and acidic residues" evidence="4">
    <location>
        <begin position="1"/>
        <end position="31"/>
    </location>
</feature>
<evidence type="ECO:0000256" key="2">
    <source>
        <dbReference type="ARBA" id="ARBA00022884"/>
    </source>
</evidence>
<evidence type="ECO:0000259" key="6">
    <source>
        <dbReference type="PROSITE" id="PS50102"/>
    </source>
</evidence>
<feature type="compositionally biased region" description="Gly residues" evidence="4">
    <location>
        <begin position="49"/>
        <end position="58"/>
    </location>
</feature>
<feature type="domain" description="RRM" evidence="6">
    <location>
        <begin position="130"/>
        <end position="211"/>
    </location>
</feature>
<dbReference type="OrthoDB" id="410044at2759"/>
<dbReference type="GO" id="GO:0003723">
    <property type="term" value="F:RNA binding"/>
    <property type="evidence" value="ECO:0007669"/>
    <property type="project" value="UniProtKB-UniRule"/>
</dbReference>
<dbReference type="SUPFAM" id="SSF54928">
    <property type="entry name" value="RNA-binding domain, RBD"/>
    <property type="match status" value="2"/>
</dbReference>
<evidence type="ECO:0000256" key="3">
    <source>
        <dbReference type="PROSITE-ProRule" id="PRU00176"/>
    </source>
</evidence>
<evidence type="ECO:0000256" key="1">
    <source>
        <dbReference type="ARBA" id="ARBA00022737"/>
    </source>
</evidence>
<dbReference type="PROSITE" id="PS50102">
    <property type="entry name" value="RRM"/>
    <property type="match status" value="2"/>
</dbReference>
<dbReference type="SMART" id="SM00360">
    <property type="entry name" value="RRM"/>
    <property type="match status" value="2"/>
</dbReference>
<feature type="region of interest" description="Disordered" evidence="4">
    <location>
        <begin position="666"/>
        <end position="685"/>
    </location>
</feature>
<evidence type="ECO:0000313" key="8">
    <source>
        <dbReference type="Proteomes" id="UP000829196"/>
    </source>
</evidence>